<evidence type="ECO:0000313" key="2">
    <source>
        <dbReference type="Proteomes" id="UP000253506"/>
    </source>
</evidence>
<protein>
    <submittedName>
        <fullName evidence="1">Uncharacterized protein</fullName>
    </submittedName>
</protein>
<gene>
    <name evidence="1" type="ORF">DFP77_107155</name>
</gene>
<comment type="caution">
    <text evidence="1">The sequence shown here is derived from an EMBL/GenBank/DDBJ whole genome shotgun (WGS) entry which is preliminary data.</text>
</comment>
<proteinExistence type="predicted"/>
<dbReference type="RefSeq" id="WP_114411348.1">
    <property type="nucleotide sequence ID" value="NZ_QPJQ01000007.1"/>
</dbReference>
<dbReference type="EMBL" id="QPJQ01000007">
    <property type="protein sequence ID" value="RCX07055.1"/>
    <property type="molecule type" value="Genomic_DNA"/>
</dbReference>
<accession>A0A369AD55</accession>
<organism evidence="1 2">
    <name type="scientific">Marinomonas foliarum</name>
    <dbReference type="NCBI Taxonomy" id="491950"/>
    <lineage>
        <taxon>Bacteria</taxon>
        <taxon>Pseudomonadati</taxon>
        <taxon>Pseudomonadota</taxon>
        <taxon>Gammaproteobacteria</taxon>
        <taxon>Oceanospirillales</taxon>
        <taxon>Oceanospirillaceae</taxon>
        <taxon>Marinomonas</taxon>
    </lineage>
</organism>
<name>A0A369AD55_9GAMM</name>
<sequence length="62" mass="6860">MKIYAKNGESQQRILDTGITKKSAGLGSEYMLMQVERPTPEHTAAGGVWVLPEVEEPEQAEE</sequence>
<dbReference type="Proteomes" id="UP000253506">
    <property type="component" value="Unassembled WGS sequence"/>
</dbReference>
<dbReference type="AlphaFoldDB" id="A0A369AD55"/>
<reference evidence="1 2" key="1">
    <citation type="submission" date="2018-07" db="EMBL/GenBank/DDBJ databases">
        <title>Genomic Encyclopedia of Type Strains, Phase III (KMG-III): the genomes of soil and plant-associated and newly described type strains.</title>
        <authorList>
            <person name="Whitman W."/>
        </authorList>
    </citation>
    <scope>NUCLEOTIDE SEQUENCE [LARGE SCALE GENOMIC DNA]</scope>
    <source>
        <strain evidence="1 2">CECT 7731</strain>
    </source>
</reference>
<evidence type="ECO:0000313" key="1">
    <source>
        <dbReference type="EMBL" id="RCX07055.1"/>
    </source>
</evidence>